<evidence type="ECO:0000313" key="1">
    <source>
        <dbReference type="EMBL" id="MFD1566162.1"/>
    </source>
</evidence>
<evidence type="ECO:0000313" key="2">
    <source>
        <dbReference type="Proteomes" id="UP001597139"/>
    </source>
</evidence>
<reference evidence="1 2" key="1">
    <citation type="journal article" date="2019" name="Int. J. Syst. Evol. Microbiol.">
        <title>The Global Catalogue of Microorganisms (GCM) 10K type strain sequencing project: providing services to taxonomists for standard genome sequencing and annotation.</title>
        <authorList>
            <consortium name="The Broad Institute Genomics Platform"/>
            <consortium name="The Broad Institute Genome Sequencing Center for Infectious Disease"/>
            <person name="Wu L."/>
            <person name="Ma J."/>
        </authorList>
    </citation>
    <scope>NUCLEOTIDE SEQUENCE [LARGE SCALE GENOMIC DNA]</scope>
    <source>
        <strain evidence="1 2">CGMCC 1.12859</strain>
    </source>
</reference>
<organism evidence="1 2">
    <name type="scientific">Halolamina litorea</name>
    <dbReference type="NCBI Taxonomy" id="1515593"/>
    <lineage>
        <taxon>Archaea</taxon>
        <taxon>Methanobacteriati</taxon>
        <taxon>Methanobacteriota</taxon>
        <taxon>Stenosarchaea group</taxon>
        <taxon>Halobacteria</taxon>
        <taxon>Halobacteriales</taxon>
        <taxon>Haloferacaceae</taxon>
    </lineage>
</organism>
<dbReference type="AlphaFoldDB" id="A0ABD6BNL1"/>
<gene>
    <name evidence="1" type="ORF">ACFSAU_01520</name>
</gene>
<keyword evidence="2" id="KW-1185">Reference proteome</keyword>
<comment type="caution">
    <text evidence="1">The sequence shown here is derived from an EMBL/GenBank/DDBJ whole genome shotgun (WGS) entry which is preliminary data.</text>
</comment>
<dbReference type="EMBL" id="JBHUCZ010000001">
    <property type="protein sequence ID" value="MFD1566162.1"/>
    <property type="molecule type" value="Genomic_DNA"/>
</dbReference>
<evidence type="ECO:0008006" key="3">
    <source>
        <dbReference type="Google" id="ProtNLM"/>
    </source>
</evidence>
<accession>A0ABD6BNL1</accession>
<sequence length="49" mass="5640">MSLQNRAPTDADAPPEGASLFGRVSAKTRRHLERWGRRYVEMRVDALDR</sequence>
<proteinExistence type="predicted"/>
<dbReference type="RefSeq" id="WP_267645434.1">
    <property type="nucleotide sequence ID" value="NZ_JANHGR010000001.1"/>
</dbReference>
<name>A0ABD6BNL1_9EURY</name>
<protein>
    <recommendedName>
        <fullName evidence="3">SAM-dependent methyltransferase</fullName>
    </recommendedName>
</protein>
<dbReference type="Proteomes" id="UP001597139">
    <property type="component" value="Unassembled WGS sequence"/>
</dbReference>